<evidence type="ECO:0000313" key="2">
    <source>
        <dbReference type="EMBL" id="MDR7379865.1"/>
    </source>
</evidence>
<evidence type="ECO:0000313" key="3">
    <source>
        <dbReference type="Proteomes" id="UP001180487"/>
    </source>
</evidence>
<sequence>MNTLKFAAAALFALAFTVTISAFAGEEESPQPPVYAAAPSLAIG</sequence>
<protein>
    <submittedName>
        <fullName evidence="2">Uncharacterized protein</fullName>
    </submittedName>
</protein>
<organism evidence="2 3">
    <name type="scientific">Rhodoferax ferrireducens</name>
    <dbReference type="NCBI Taxonomy" id="192843"/>
    <lineage>
        <taxon>Bacteria</taxon>
        <taxon>Pseudomonadati</taxon>
        <taxon>Pseudomonadota</taxon>
        <taxon>Betaproteobacteria</taxon>
        <taxon>Burkholderiales</taxon>
        <taxon>Comamonadaceae</taxon>
        <taxon>Rhodoferax</taxon>
    </lineage>
</organism>
<name>A0ABU2CET3_9BURK</name>
<dbReference type="Proteomes" id="UP001180487">
    <property type="component" value="Unassembled WGS sequence"/>
</dbReference>
<evidence type="ECO:0000256" key="1">
    <source>
        <dbReference type="SAM" id="SignalP"/>
    </source>
</evidence>
<keyword evidence="1" id="KW-0732">Signal</keyword>
<gene>
    <name evidence="2" type="ORF">J2X19_004561</name>
</gene>
<feature type="chain" id="PRO_5046274376" evidence="1">
    <location>
        <begin position="25"/>
        <end position="44"/>
    </location>
</feature>
<dbReference type="EMBL" id="JAVDXT010000005">
    <property type="protein sequence ID" value="MDR7379865.1"/>
    <property type="molecule type" value="Genomic_DNA"/>
</dbReference>
<proteinExistence type="predicted"/>
<keyword evidence="3" id="KW-1185">Reference proteome</keyword>
<reference evidence="2 3" key="1">
    <citation type="submission" date="2023-07" db="EMBL/GenBank/DDBJ databases">
        <title>Sorghum-associated microbial communities from plants grown in Nebraska, USA.</title>
        <authorList>
            <person name="Schachtman D."/>
        </authorList>
    </citation>
    <scope>NUCLEOTIDE SEQUENCE [LARGE SCALE GENOMIC DNA]</scope>
    <source>
        <strain evidence="2 3">BE313</strain>
    </source>
</reference>
<comment type="caution">
    <text evidence="2">The sequence shown here is derived from an EMBL/GenBank/DDBJ whole genome shotgun (WGS) entry which is preliminary data.</text>
</comment>
<accession>A0ABU2CET3</accession>
<dbReference type="RefSeq" id="WP_310376733.1">
    <property type="nucleotide sequence ID" value="NZ_JAVDXT010000005.1"/>
</dbReference>
<feature type="signal peptide" evidence="1">
    <location>
        <begin position="1"/>
        <end position="24"/>
    </location>
</feature>